<accession>A0A126T190</accession>
<reference evidence="2 3" key="1">
    <citation type="journal article" date="2015" name="Environ. Microbiol.">
        <title>Methane oxidation coupled to nitrate reduction under hypoxia by the Gammaproteobacterium Methylomonas denitrificans, sp. nov. type strain FJG1.</title>
        <authorList>
            <person name="Kits K.D."/>
            <person name="Klotz M.G."/>
            <person name="Stein L.Y."/>
        </authorList>
    </citation>
    <scope>NUCLEOTIDE SEQUENCE [LARGE SCALE GENOMIC DNA]</scope>
    <source>
        <strain evidence="2 3">FJG1</strain>
    </source>
</reference>
<dbReference type="STRING" id="1538553.JT25_005010"/>
<dbReference type="Pfam" id="PF13847">
    <property type="entry name" value="Methyltransf_31"/>
    <property type="match status" value="1"/>
</dbReference>
<dbReference type="SUPFAM" id="SSF53335">
    <property type="entry name" value="S-adenosyl-L-methionine-dependent methyltransferases"/>
    <property type="match status" value="1"/>
</dbReference>
<protein>
    <recommendedName>
        <fullName evidence="1">Methyltransferase domain-containing protein</fullName>
    </recommendedName>
</protein>
<evidence type="ECO:0000259" key="1">
    <source>
        <dbReference type="Pfam" id="PF13847"/>
    </source>
</evidence>
<dbReference type="KEGG" id="mdn:JT25_005010"/>
<organism evidence="2 3">
    <name type="scientific">Methylomonas denitrificans</name>
    <dbReference type="NCBI Taxonomy" id="1538553"/>
    <lineage>
        <taxon>Bacteria</taxon>
        <taxon>Pseudomonadati</taxon>
        <taxon>Pseudomonadota</taxon>
        <taxon>Gammaproteobacteria</taxon>
        <taxon>Methylococcales</taxon>
        <taxon>Methylococcaceae</taxon>
        <taxon>Methylomonas</taxon>
    </lineage>
</organism>
<dbReference type="PANTHER" id="PTHR43861">
    <property type="entry name" value="TRANS-ACONITATE 2-METHYLTRANSFERASE-RELATED"/>
    <property type="match status" value="1"/>
</dbReference>
<feature type="domain" description="Methyltransferase" evidence="1">
    <location>
        <begin position="40"/>
        <end position="155"/>
    </location>
</feature>
<dbReference type="CDD" id="cd02440">
    <property type="entry name" value="AdoMet_MTases"/>
    <property type="match status" value="1"/>
</dbReference>
<dbReference type="InterPro" id="IPR025714">
    <property type="entry name" value="Methyltranfer_dom"/>
</dbReference>
<dbReference type="PANTHER" id="PTHR43861:SF1">
    <property type="entry name" value="TRANS-ACONITATE 2-METHYLTRANSFERASE"/>
    <property type="match status" value="1"/>
</dbReference>
<dbReference type="EMBL" id="CP014476">
    <property type="protein sequence ID" value="AMK75852.1"/>
    <property type="molecule type" value="Genomic_DNA"/>
</dbReference>
<dbReference type="InterPro" id="IPR029063">
    <property type="entry name" value="SAM-dependent_MTases_sf"/>
</dbReference>
<dbReference type="Gene3D" id="3.40.50.150">
    <property type="entry name" value="Vaccinia Virus protein VP39"/>
    <property type="match status" value="1"/>
</dbReference>
<dbReference type="AlphaFoldDB" id="A0A126T190"/>
<sequence>MDGSEQVDAYFSSGSDENGIMAVSNLFHAAHATQVLHGCKKVLDLGCGPAIQLARIAELNPDCHFVGVDLSIEMLDRAHTLIAKNRLSNIEVVKGDITKLEQFSDASFDGIISTVTLHHLPRADDLARSFYQMSRVLRARGAIYLADFSRLKSLKSVLYFAYKYRHKLPHVLCLDYERSLRAAFLSSDFQKQMHHLASYQAILYITRVLPFMLAIKTKDRDVSPDIKIVIKNKRLALPQQYRNELDDLRLLFRMSGLNDSIFT</sequence>
<evidence type="ECO:0000313" key="2">
    <source>
        <dbReference type="EMBL" id="AMK75852.1"/>
    </source>
</evidence>
<evidence type="ECO:0000313" key="3">
    <source>
        <dbReference type="Proteomes" id="UP000030512"/>
    </source>
</evidence>
<name>A0A126T190_9GAMM</name>
<proteinExistence type="predicted"/>
<gene>
    <name evidence="2" type="ORF">JT25_005010</name>
</gene>
<dbReference type="Proteomes" id="UP000030512">
    <property type="component" value="Chromosome"/>
</dbReference>
<keyword evidence="3" id="KW-1185">Reference proteome</keyword>